<organism evidence="1 2">
    <name type="scientific">Pseudaquabacterium pictum</name>
    <dbReference type="NCBI Taxonomy" id="2315236"/>
    <lineage>
        <taxon>Bacteria</taxon>
        <taxon>Pseudomonadati</taxon>
        <taxon>Pseudomonadota</taxon>
        <taxon>Betaproteobacteria</taxon>
        <taxon>Burkholderiales</taxon>
        <taxon>Sphaerotilaceae</taxon>
        <taxon>Pseudaquabacterium</taxon>
    </lineage>
</organism>
<dbReference type="RefSeq" id="WP_137733933.1">
    <property type="nucleotide sequence ID" value="NZ_BJCL01000008.1"/>
</dbReference>
<dbReference type="OrthoDB" id="9157371at2"/>
<evidence type="ECO:0008006" key="3">
    <source>
        <dbReference type="Google" id="ProtNLM"/>
    </source>
</evidence>
<name>A0A480AVK5_9BURK</name>
<keyword evidence="2" id="KW-1185">Reference proteome</keyword>
<dbReference type="Proteomes" id="UP000301751">
    <property type="component" value="Unassembled WGS sequence"/>
</dbReference>
<protein>
    <recommendedName>
        <fullName evidence="3">UDP-N-acetylmuramate--alanine ligase</fullName>
    </recommendedName>
</protein>
<evidence type="ECO:0000313" key="2">
    <source>
        <dbReference type="Proteomes" id="UP000301751"/>
    </source>
</evidence>
<comment type="caution">
    <text evidence="1">The sequence shown here is derived from an EMBL/GenBank/DDBJ whole genome shotgun (WGS) entry which is preliminary data.</text>
</comment>
<reference evidence="2" key="1">
    <citation type="submission" date="2019-03" db="EMBL/GenBank/DDBJ databases">
        <title>Aquabacterium pictum sp.nov., the first bacteriochlorophyll a-containing freshwater bacterium in the genus Aquabacterium of the class Betaproteobacteria.</title>
        <authorList>
            <person name="Hirose S."/>
            <person name="Tank M."/>
            <person name="Hara E."/>
            <person name="Tamaki H."/>
            <person name="Takaichi S."/>
            <person name="Haruta S."/>
            <person name="Hanada S."/>
        </authorList>
    </citation>
    <scope>NUCLEOTIDE SEQUENCE [LARGE SCALE GENOMIC DNA]</scope>
    <source>
        <strain evidence="2">W35</strain>
    </source>
</reference>
<dbReference type="EMBL" id="BJCL01000008">
    <property type="protein sequence ID" value="GCL64212.1"/>
    <property type="molecule type" value="Genomic_DNA"/>
</dbReference>
<evidence type="ECO:0000313" key="1">
    <source>
        <dbReference type="EMBL" id="GCL64212.1"/>
    </source>
</evidence>
<accession>A0A480AVK5</accession>
<sequence>MPAALTDEIAAAAARLVVDEGMEYAQAKRKALRSLGRTHARQSELPSNEQVEDQVREHIAIFCADTQPAELQALRRLALVWMERLAEFRPHLSGAVWRGTATRLSAIHLDLYCDDAKSAELALINHGVDYDVGSRPDPRGGQVDMLSIASRCAELGETVTLFLTVLDHDDLRGALKPDARGRSWRGDVAGLRRLLAEPAEATP</sequence>
<gene>
    <name evidence="1" type="ORF">AQPW35_32930</name>
</gene>
<dbReference type="AlphaFoldDB" id="A0A480AVK5"/>
<proteinExistence type="predicted"/>